<protein>
    <recommendedName>
        <fullName evidence="3">Schizont-infected cell agglutination C-terminal domain-containing protein</fullName>
    </recommendedName>
</protein>
<proteinExistence type="predicted"/>
<feature type="compositionally biased region" description="Low complexity" evidence="1">
    <location>
        <begin position="567"/>
        <end position="591"/>
    </location>
</feature>
<feature type="compositionally biased region" description="Low complexity" evidence="1">
    <location>
        <begin position="348"/>
        <end position="363"/>
    </location>
</feature>
<dbReference type="Pfam" id="PF12879">
    <property type="entry name" value="SICA_C"/>
    <property type="match status" value="1"/>
</dbReference>
<dbReference type="AlphaFoldDB" id="A0A0D9QD07"/>
<feature type="domain" description="Schizont-infected cell agglutination C-terminal" evidence="3">
    <location>
        <begin position="723"/>
        <end position="860"/>
    </location>
</feature>
<feature type="compositionally biased region" description="Pro residues" evidence="1">
    <location>
        <begin position="364"/>
        <end position="374"/>
    </location>
</feature>
<feature type="compositionally biased region" description="Polar residues" evidence="1">
    <location>
        <begin position="505"/>
        <end position="527"/>
    </location>
</feature>
<dbReference type="OMA" id="PEGTHAM"/>
<dbReference type="InterPro" id="IPR024288">
    <property type="entry name" value="SICA_C"/>
</dbReference>
<feature type="compositionally biased region" description="Gly residues" evidence="1">
    <location>
        <begin position="311"/>
        <end position="323"/>
    </location>
</feature>
<evidence type="ECO:0000256" key="1">
    <source>
        <dbReference type="SAM" id="MobiDB-lite"/>
    </source>
</evidence>
<feature type="compositionally biased region" description="Polar residues" evidence="1">
    <location>
        <begin position="259"/>
        <end position="270"/>
    </location>
</feature>
<feature type="compositionally biased region" description="Low complexity" evidence="1">
    <location>
        <begin position="439"/>
        <end position="452"/>
    </location>
</feature>
<reference evidence="4 5" key="1">
    <citation type="submission" date="2014-03" db="EMBL/GenBank/DDBJ databases">
        <title>The Genome Sequence of Plasmodium fragile nilgiri.</title>
        <authorList>
            <consortium name="The Broad Institute Genomics Platform"/>
            <consortium name="The Broad Institute Genome Sequencing Center for Infectious Disease"/>
            <person name="Neafsey D."/>
            <person name="Duraisingh M."/>
            <person name="Young S.K."/>
            <person name="Zeng Q."/>
            <person name="Gargeya S."/>
            <person name="Abouelleil A."/>
            <person name="Alvarado L."/>
            <person name="Chapman S.B."/>
            <person name="Gainer-Dewar J."/>
            <person name="Goldberg J."/>
            <person name="Griggs A."/>
            <person name="Gujja S."/>
            <person name="Hansen M."/>
            <person name="Howarth C."/>
            <person name="Imamovic A."/>
            <person name="Larimer J."/>
            <person name="Pearson M."/>
            <person name="Poon T.W."/>
            <person name="Priest M."/>
            <person name="Roberts A."/>
            <person name="Saif S."/>
            <person name="Shea T."/>
            <person name="Sykes S."/>
            <person name="Wortman J."/>
            <person name="Nusbaum C."/>
            <person name="Birren B."/>
        </authorList>
    </citation>
    <scope>NUCLEOTIDE SEQUENCE [LARGE SCALE GENOMIC DNA]</scope>
    <source>
        <strain evidence="5">nilgiri</strain>
    </source>
</reference>
<feature type="compositionally biased region" description="Pro residues" evidence="1">
    <location>
        <begin position="544"/>
        <end position="556"/>
    </location>
</feature>
<name>A0A0D9QD07_PLAFR</name>
<dbReference type="OrthoDB" id="375150at2759"/>
<feature type="compositionally biased region" description="Polar residues" evidence="1">
    <location>
        <begin position="476"/>
        <end position="488"/>
    </location>
</feature>
<feature type="region of interest" description="Disordered" evidence="1">
    <location>
        <begin position="229"/>
        <end position="691"/>
    </location>
</feature>
<keyword evidence="5" id="KW-1185">Reference proteome</keyword>
<feature type="compositionally biased region" description="Gly residues" evidence="1">
    <location>
        <begin position="642"/>
        <end position="683"/>
    </location>
</feature>
<evidence type="ECO:0000313" key="4">
    <source>
        <dbReference type="EMBL" id="KJP84898.1"/>
    </source>
</evidence>
<accession>A0A0D9QD07</accession>
<dbReference type="EMBL" id="KQ001775">
    <property type="protein sequence ID" value="KJP84898.1"/>
    <property type="molecule type" value="Genomic_DNA"/>
</dbReference>
<gene>
    <name evidence="4" type="ORF">AK88_05468</name>
</gene>
<sequence>MQKSLWTDITVLLEEFVKYMDGDHLDSYASNCKNAGYTREGGGQHFFKHNEGDELICTLMTGALYFMNENRWRLWGGNMVVSNDDELKEYVRCAIVNIFMHILLASPCRSEMGVYYAWDTVTQMEGLMGGLITEGKCKRGVFLNIKTQEFDMEKQITTWLNNNPSLTEKIEGPAIKSTCNKKLPELGAAPEGTHAMDDKIQLQTTQTHVIQQLTPETTVLVREVPPQLMQPAPENGVSTQPTGDATSTDIDDDVHESTEPNTIASGTQGPNGADEKSKEKKENTDEGTSHGKTADAVDVKTSEKDKTSGKGSTGLSGTQGGRSGPTKAGETRSPKAGRSDDAGKAVTQPAAGSPPQAPASPVLPARPPPPPPPRTSQGEGTGSTGENGAKGDAAPAPPAETTSSTVDDASDKGKSSTRTTAETTPGGPQPPTAPPAAPPQEAGTPAAPGAAGKSKEPKAKDSDATSAGKAPCPRSNGKSTGVSINCGRTTDEELGETEKVKQLLQGEQQEKVTNSPNPNSGTGNTESTDTESKNGTEAGSAQPPAGPAPAATPPSPEQGTSGPSSTPAPDQPADPGAGPSSATPAAAGNTSDTKHSGGTDAVADGGNDDPPPLNPPKPKPNPNPDQSGSSGSFSDADLADGVSGGQGKGGEGGEKAAGGTGSGSAAGGGSTGGGGGRGAGGSGTDVVTPSVRPGVTWEDVKPYTPAIIPAAVGIGIIAFFLWKYFAYLAKRRRQFRTVRDVPSPPLDEDILHHLQRGDLPPPDYGYTIIRDRQPGRLPAARRRRPPRVNRRTLIELHLEVLNEREAAAWENVKDDYWTIVVEEFAQECAQDLMRDEETNNNILGVSTSDYGYPGTNVPSTDSDATDPCPPNDLDPWSCMETIQLHAPHSRAPTVPGDATSYCTHWINWIDRKKHILRQCTTQPWFLQLTADWKQYLREHMAANAASGEHRTAATMDRHKLDLWKQWVSQQHNHIETYSEEEWFQHLLHHVQQHNTEETGSQREQTFHLNNIPTAQAGATDAEAHHRAPENIPFTTVKHPQPQHDDHPELRHTQHFTAHKLCMLILASVIEECAVHSRLQATELYVDDLLEQL</sequence>
<evidence type="ECO:0000313" key="5">
    <source>
        <dbReference type="Proteomes" id="UP000054561"/>
    </source>
</evidence>
<feature type="compositionally biased region" description="Pro residues" evidence="1">
    <location>
        <begin position="609"/>
        <end position="623"/>
    </location>
</feature>
<keyword evidence="2" id="KW-1133">Transmembrane helix</keyword>
<keyword evidence="2" id="KW-0812">Transmembrane</keyword>
<feature type="compositionally biased region" description="Basic and acidic residues" evidence="1">
    <location>
        <begin position="453"/>
        <end position="463"/>
    </location>
</feature>
<feature type="transmembrane region" description="Helical" evidence="2">
    <location>
        <begin position="706"/>
        <end position="726"/>
    </location>
</feature>
<dbReference type="VEuPathDB" id="PlasmoDB:AK88_05468"/>
<feature type="compositionally biased region" description="Pro residues" evidence="1">
    <location>
        <begin position="427"/>
        <end position="438"/>
    </location>
</feature>
<dbReference type="GeneID" id="24270782"/>
<organism evidence="4 5">
    <name type="scientific">Plasmodium fragile</name>
    <dbReference type="NCBI Taxonomy" id="5857"/>
    <lineage>
        <taxon>Eukaryota</taxon>
        <taxon>Sar</taxon>
        <taxon>Alveolata</taxon>
        <taxon>Apicomplexa</taxon>
        <taxon>Aconoidasida</taxon>
        <taxon>Haemosporida</taxon>
        <taxon>Plasmodiidae</taxon>
        <taxon>Plasmodium</taxon>
        <taxon>Plasmodium (Plasmodium)</taxon>
    </lineage>
</organism>
<evidence type="ECO:0000259" key="3">
    <source>
        <dbReference type="Pfam" id="PF12879"/>
    </source>
</evidence>
<keyword evidence="2" id="KW-0472">Membrane</keyword>
<evidence type="ECO:0000256" key="2">
    <source>
        <dbReference type="SAM" id="Phobius"/>
    </source>
</evidence>
<feature type="compositionally biased region" description="Polar residues" evidence="1">
    <location>
        <begin position="236"/>
        <end position="248"/>
    </location>
</feature>
<feature type="compositionally biased region" description="Basic and acidic residues" evidence="1">
    <location>
        <begin position="273"/>
        <end position="308"/>
    </location>
</feature>
<dbReference type="RefSeq" id="XP_012338493.1">
    <property type="nucleotide sequence ID" value="XM_012483070.1"/>
</dbReference>
<feature type="compositionally biased region" description="Basic and acidic residues" evidence="1">
    <location>
        <begin position="329"/>
        <end position="343"/>
    </location>
</feature>
<dbReference type="Proteomes" id="UP000054561">
    <property type="component" value="Unassembled WGS sequence"/>
</dbReference>